<dbReference type="SUPFAM" id="SSF56672">
    <property type="entry name" value="DNA/RNA polymerases"/>
    <property type="match status" value="1"/>
</dbReference>
<dbReference type="GO" id="GO:0006281">
    <property type="term" value="P:DNA repair"/>
    <property type="evidence" value="ECO:0007669"/>
    <property type="project" value="InterPro"/>
</dbReference>
<dbReference type="Pfam" id="PF00817">
    <property type="entry name" value="IMS"/>
    <property type="match status" value="1"/>
</dbReference>
<dbReference type="InterPro" id="IPR043502">
    <property type="entry name" value="DNA/RNA_pol_sf"/>
</dbReference>
<keyword evidence="3" id="KW-0548">Nucleotidyltransferase</keyword>
<protein>
    <recommendedName>
        <fullName evidence="6">UmuC domain-containing protein</fullName>
    </recommendedName>
</protein>
<dbReference type="InterPro" id="IPR043128">
    <property type="entry name" value="Rev_trsase/Diguanyl_cyclase"/>
</dbReference>
<dbReference type="Gene3D" id="1.10.150.20">
    <property type="entry name" value="5' to 3' exonuclease, C-terminal subdomain"/>
    <property type="match status" value="1"/>
</dbReference>
<dbReference type="GO" id="GO:0042276">
    <property type="term" value="P:error-prone translesion synthesis"/>
    <property type="evidence" value="ECO:0007669"/>
    <property type="project" value="TreeGrafter"/>
</dbReference>
<dbReference type="PROSITE" id="PS50173">
    <property type="entry name" value="UMUC"/>
    <property type="match status" value="1"/>
</dbReference>
<dbReference type="InterPro" id="IPR017961">
    <property type="entry name" value="DNA_pol_Y-fam_little_finger"/>
</dbReference>
<dbReference type="Gene3D" id="3.40.1170.60">
    <property type="match status" value="1"/>
</dbReference>
<feature type="domain" description="UmuC" evidence="6">
    <location>
        <begin position="11"/>
        <end position="202"/>
    </location>
</feature>
<sequence length="430" mass="48424">MDYSEEPRGVFFLIDNKSFYASVECVERRLKPLETPLVVMSEAENTNGGLILAASPMAKKLFHITNVSRTRDLPNDPRLIVVPPRMNLYIHKNLKINAIFKEFVADADLYPYSIDESILDLTQSWKLFGKTPRETARVIQQTVLKRLGLYTTIGIGDTPVQAKIALDVYAKHDPEFIDQISFETVPQLIWTIKELTDVWSIGNRTAAHLKRLGINNMDDLAHTDPYWLKQEMGVIGTQLFALAWGVDRSKLSQRIKVKEPSLGNSQVLPRDYRRQEEIEIVLRELANQVAARVRHHGKQAGKVSLSIGFAYAADDKRGGFSHTVKVPPTNSNSEIALTVLTLFRKYWAHQPIRNISVYCGQLSADTGQQLNLFELPEQQIKRDSYDRVTDAIRRKFGTTALVMASSLLKGGTMIDRASLVGGHNGGNSYE</sequence>
<evidence type="ECO:0000256" key="3">
    <source>
        <dbReference type="ARBA" id="ARBA00022695"/>
    </source>
</evidence>
<dbReference type="GO" id="GO:0009432">
    <property type="term" value="P:SOS response"/>
    <property type="evidence" value="ECO:0007669"/>
    <property type="project" value="TreeGrafter"/>
</dbReference>
<organism evidence="7 8">
    <name type="scientific">Secundilactobacillus malefermentans</name>
    <dbReference type="NCBI Taxonomy" id="176292"/>
    <lineage>
        <taxon>Bacteria</taxon>
        <taxon>Bacillati</taxon>
        <taxon>Bacillota</taxon>
        <taxon>Bacilli</taxon>
        <taxon>Lactobacillales</taxon>
        <taxon>Lactobacillaceae</taxon>
        <taxon>Secundilactobacillus</taxon>
    </lineage>
</organism>
<dbReference type="InterPro" id="IPR036775">
    <property type="entry name" value="DNA_pol_Y-fam_lit_finger_sf"/>
</dbReference>
<dbReference type="InterPro" id="IPR001126">
    <property type="entry name" value="UmuC"/>
</dbReference>
<dbReference type="GO" id="GO:0003684">
    <property type="term" value="F:damaged DNA binding"/>
    <property type="evidence" value="ECO:0007669"/>
    <property type="project" value="InterPro"/>
</dbReference>
<comment type="similarity">
    <text evidence="1">Belongs to the DNA polymerase type-Y family.</text>
</comment>
<dbReference type="SUPFAM" id="SSF100879">
    <property type="entry name" value="Lesion bypass DNA polymerase (Y-family), little finger domain"/>
    <property type="match status" value="1"/>
</dbReference>
<dbReference type="InterPro" id="IPR050116">
    <property type="entry name" value="DNA_polymerase-Y"/>
</dbReference>
<name>A0A4R5NLM2_9LACO</name>
<dbReference type="PANTHER" id="PTHR11076:SF35">
    <property type="entry name" value="DNA REPAIR PROTEIN HOMOLOG YOBH"/>
    <property type="match status" value="1"/>
</dbReference>
<keyword evidence="4" id="KW-0235">DNA replication</keyword>
<dbReference type="STRING" id="1122149.FD44_GL001500"/>
<evidence type="ECO:0000256" key="5">
    <source>
        <dbReference type="ARBA" id="ARBA00022932"/>
    </source>
</evidence>
<keyword evidence="2" id="KW-0515">Mutator protein</keyword>
<accession>A0A4R5NLM2</accession>
<dbReference type="PANTHER" id="PTHR11076">
    <property type="entry name" value="DNA REPAIR POLYMERASE UMUC / TRANSFERASE FAMILY MEMBER"/>
    <property type="match status" value="1"/>
</dbReference>
<reference evidence="7 8" key="1">
    <citation type="journal article" date="2019" name="Appl. Microbiol. Biotechnol.">
        <title>Uncovering carbohydrate metabolism through a genotype-phenotype association study of 56 lactic acid bacteria genomes.</title>
        <authorList>
            <person name="Buron-Moles G."/>
            <person name="Chailyan A."/>
            <person name="Dolejs I."/>
            <person name="Forster J."/>
            <person name="Miks M.H."/>
        </authorList>
    </citation>
    <scope>NUCLEOTIDE SEQUENCE [LARGE SCALE GENOMIC DNA]</scope>
    <source>
        <strain evidence="7 8">ATCC 49373</strain>
    </source>
</reference>
<dbReference type="Pfam" id="PF11799">
    <property type="entry name" value="IMS_C"/>
    <property type="match status" value="1"/>
</dbReference>
<proteinExistence type="inferred from homology"/>
<dbReference type="GO" id="GO:0003887">
    <property type="term" value="F:DNA-directed DNA polymerase activity"/>
    <property type="evidence" value="ECO:0007669"/>
    <property type="project" value="UniProtKB-KW"/>
</dbReference>
<comment type="caution">
    <text evidence="7">The sequence shown here is derived from an EMBL/GenBank/DDBJ whole genome shotgun (WGS) entry which is preliminary data.</text>
</comment>
<evidence type="ECO:0000256" key="4">
    <source>
        <dbReference type="ARBA" id="ARBA00022705"/>
    </source>
</evidence>
<keyword evidence="5" id="KW-0239">DNA-directed DNA polymerase</keyword>
<keyword evidence="8" id="KW-1185">Reference proteome</keyword>
<dbReference type="EMBL" id="PUFO01000066">
    <property type="protein sequence ID" value="TDG75468.1"/>
    <property type="molecule type" value="Genomic_DNA"/>
</dbReference>
<dbReference type="Gene3D" id="3.30.1490.100">
    <property type="entry name" value="DNA polymerase, Y-family, little finger domain"/>
    <property type="match status" value="1"/>
</dbReference>
<evidence type="ECO:0000313" key="8">
    <source>
        <dbReference type="Proteomes" id="UP000294854"/>
    </source>
</evidence>
<evidence type="ECO:0000256" key="2">
    <source>
        <dbReference type="ARBA" id="ARBA00022457"/>
    </source>
</evidence>
<evidence type="ECO:0000313" key="7">
    <source>
        <dbReference type="EMBL" id="TDG75468.1"/>
    </source>
</evidence>
<evidence type="ECO:0000256" key="1">
    <source>
        <dbReference type="ARBA" id="ARBA00010945"/>
    </source>
</evidence>
<dbReference type="Gene3D" id="3.30.70.270">
    <property type="match status" value="1"/>
</dbReference>
<dbReference type="GO" id="GO:0006260">
    <property type="term" value="P:DNA replication"/>
    <property type="evidence" value="ECO:0007669"/>
    <property type="project" value="UniProtKB-KW"/>
</dbReference>
<dbReference type="GO" id="GO:0005829">
    <property type="term" value="C:cytosol"/>
    <property type="evidence" value="ECO:0007669"/>
    <property type="project" value="TreeGrafter"/>
</dbReference>
<gene>
    <name evidence="7" type="ORF">C5L31_000342</name>
</gene>
<dbReference type="OrthoDB" id="9808813at2"/>
<keyword evidence="5" id="KW-0808">Transferase</keyword>
<dbReference type="AlphaFoldDB" id="A0A4R5NLM2"/>
<dbReference type="Proteomes" id="UP000294854">
    <property type="component" value="Unassembled WGS sequence"/>
</dbReference>
<dbReference type="CDD" id="cd01700">
    <property type="entry name" value="PolY_Pol_V_umuC"/>
    <property type="match status" value="1"/>
</dbReference>
<evidence type="ECO:0000259" key="6">
    <source>
        <dbReference type="PROSITE" id="PS50173"/>
    </source>
</evidence>